<name>A0A0G4HAT6_9ALVE</name>
<protein>
    <submittedName>
        <fullName evidence="1">Uncharacterized protein</fullName>
    </submittedName>
</protein>
<reference evidence="1" key="1">
    <citation type="submission" date="2014-11" db="EMBL/GenBank/DDBJ databases">
        <authorList>
            <person name="Otto D Thomas"/>
            <person name="Naeem Raeece"/>
        </authorList>
    </citation>
    <scope>NUCLEOTIDE SEQUENCE</scope>
</reference>
<accession>A0A0G4HAT6</accession>
<proteinExistence type="predicted"/>
<evidence type="ECO:0000313" key="1">
    <source>
        <dbReference type="EMBL" id="CEM40914.1"/>
    </source>
</evidence>
<dbReference type="EMBL" id="CDMZ01002129">
    <property type="protein sequence ID" value="CEM40914.1"/>
    <property type="molecule type" value="Genomic_DNA"/>
</dbReference>
<dbReference type="VEuPathDB" id="CryptoDB:Cvel_25643"/>
<gene>
    <name evidence="1" type="ORF">Cvel_25643</name>
</gene>
<dbReference type="AlphaFoldDB" id="A0A0G4HAT6"/>
<organism evidence="1">
    <name type="scientific">Chromera velia CCMP2878</name>
    <dbReference type="NCBI Taxonomy" id="1169474"/>
    <lineage>
        <taxon>Eukaryota</taxon>
        <taxon>Sar</taxon>
        <taxon>Alveolata</taxon>
        <taxon>Colpodellida</taxon>
        <taxon>Chromeraceae</taxon>
        <taxon>Chromera</taxon>
    </lineage>
</organism>
<sequence length="68" mass="7994">MKLCEAPALFSGVSLSAKLIRWLKDVEDFYKLEKVLDLDKVLVVKNRMSQDLKEWFDLYEVENGPFQN</sequence>